<sequence length="105" mass="11701">MAEEVLYGVAEELIIKVGSYAFHEIQLMLGVKNDLKKFQDSLSIVKDIGQKLTSLPIDGNGMRQLTSLKELEISHYPKLSERFGKEKGADWANISHIPNITIDGS</sequence>
<evidence type="ECO:0000313" key="1">
    <source>
        <dbReference type="EMBL" id="EEF44072.1"/>
    </source>
</evidence>
<dbReference type="AlphaFoldDB" id="B9RX43"/>
<dbReference type="Proteomes" id="UP000008311">
    <property type="component" value="Unassembled WGS sequence"/>
</dbReference>
<reference evidence="2" key="1">
    <citation type="journal article" date="2010" name="Nat. Biotechnol.">
        <title>Draft genome sequence of the oilseed species Ricinus communis.</title>
        <authorList>
            <person name="Chan A.P."/>
            <person name="Crabtree J."/>
            <person name="Zhao Q."/>
            <person name="Lorenzi H."/>
            <person name="Orvis J."/>
            <person name="Puiu D."/>
            <person name="Melake-Berhan A."/>
            <person name="Jones K.M."/>
            <person name="Redman J."/>
            <person name="Chen G."/>
            <person name="Cahoon E.B."/>
            <person name="Gedil M."/>
            <person name="Stanke M."/>
            <person name="Haas B.J."/>
            <person name="Wortman J.R."/>
            <person name="Fraser-Liggett C.M."/>
            <person name="Ravel J."/>
            <person name="Rabinowicz P.D."/>
        </authorList>
    </citation>
    <scope>NUCLEOTIDE SEQUENCE [LARGE SCALE GENOMIC DNA]</scope>
    <source>
        <strain evidence="2">cv. Hale</strain>
    </source>
</reference>
<keyword evidence="2" id="KW-1185">Reference proteome</keyword>
<gene>
    <name evidence="1" type="ORF">RCOM_0817140</name>
</gene>
<protein>
    <recommendedName>
        <fullName evidence="3">Rx N-terminal domain-containing protein</fullName>
    </recommendedName>
</protein>
<dbReference type="InParanoid" id="B9RX43"/>
<organism evidence="1 2">
    <name type="scientific">Ricinus communis</name>
    <name type="common">Castor bean</name>
    <dbReference type="NCBI Taxonomy" id="3988"/>
    <lineage>
        <taxon>Eukaryota</taxon>
        <taxon>Viridiplantae</taxon>
        <taxon>Streptophyta</taxon>
        <taxon>Embryophyta</taxon>
        <taxon>Tracheophyta</taxon>
        <taxon>Spermatophyta</taxon>
        <taxon>Magnoliopsida</taxon>
        <taxon>eudicotyledons</taxon>
        <taxon>Gunneridae</taxon>
        <taxon>Pentapetalae</taxon>
        <taxon>rosids</taxon>
        <taxon>fabids</taxon>
        <taxon>Malpighiales</taxon>
        <taxon>Euphorbiaceae</taxon>
        <taxon>Acalyphoideae</taxon>
        <taxon>Acalypheae</taxon>
        <taxon>Ricinus</taxon>
    </lineage>
</organism>
<dbReference type="EMBL" id="EQ973826">
    <property type="protein sequence ID" value="EEF44072.1"/>
    <property type="molecule type" value="Genomic_DNA"/>
</dbReference>
<name>B9RX43_RICCO</name>
<evidence type="ECO:0000313" key="2">
    <source>
        <dbReference type="Proteomes" id="UP000008311"/>
    </source>
</evidence>
<evidence type="ECO:0008006" key="3">
    <source>
        <dbReference type="Google" id="ProtNLM"/>
    </source>
</evidence>
<accession>B9RX43</accession>
<proteinExistence type="predicted"/>